<dbReference type="GO" id="GO:0016491">
    <property type="term" value="F:oxidoreductase activity"/>
    <property type="evidence" value="ECO:0007669"/>
    <property type="project" value="UniProtKB-KW"/>
</dbReference>
<dbReference type="AlphaFoldDB" id="A0A518H0Y9"/>
<proteinExistence type="inferred from homology"/>
<dbReference type="Proteomes" id="UP000317835">
    <property type="component" value="Chromosome"/>
</dbReference>
<comment type="similarity">
    <text evidence="1">Belongs to the short-chain dehydrogenases/reductases (SDR) family.</text>
</comment>
<dbReference type="PANTHER" id="PTHR24321:SF8">
    <property type="entry name" value="ESTRADIOL 17-BETA-DEHYDROGENASE 8-RELATED"/>
    <property type="match status" value="1"/>
</dbReference>
<evidence type="ECO:0000256" key="1">
    <source>
        <dbReference type="ARBA" id="ARBA00006484"/>
    </source>
</evidence>
<dbReference type="OrthoDB" id="266183at2"/>
<dbReference type="Pfam" id="PF13561">
    <property type="entry name" value="adh_short_C2"/>
    <property type="match status" value="1"/>
</dbReference>
<dbReference type="NCBIfam" id="NF005559">
    <property type="entry name" value="PRK07231.1"/>
    <property type="match status" value="1"/>
</dbReference>
<protein>
    <submittedName>
        <fullName evidence="3">2,5-dichloro-2,5-cyclohexadiene-1,4-diol dehydrogenase</fullName>
        <ecNumber evidence="3">1.1.1.-</ecNumber>
    </submittedName>
</protein>
<evidence type="ECO:0000313" key="4">
    <source>
        <dbReference type="Proteomes" id="UP000317835"/>
    </source>
</evidence>
<accession>A0A518H0Y9</accession>
<keyword evidence="4" id="KW-1185">Reference proteome</keyword>
<dbReference type="InterPro" id="IPR036291">
    <property type="entry name" value="NAD(P)-bd_dom_sf"/>
</dbReference>
<dbReference type="PANTHER" id="PTHR24321">
    <property type="entry name" value="DEHYDROGENASES, SHORT CHAIN"/>
    <property type="match status" value="1"/>
</dbReference>
<dbReference type="InterPro" id="IPR002347">
    <property type="entry name" value="SDR_fam"/>
</dbReference>
<dbReference type="PRINTS" id="PR00080">
    <property type="entry name" value="SDRFAMILY"/>
</dbReference>
<evidence type="ECO:0000256" key="2">
    <source>
        <dbReference type="ARBA" id="ARBA00023002"/>
    </source>
</evidence>
<name>A0A518H0Y9_9BACT</name>
<dbReference type="CDD" id="cd05233">
    <property type="entry name" value="SDR_c"/>
    <property type="match status" value="1"/>
</dbReference>
<organism evidence="3 4">
    <name type="scientific">Tautonia plasticadhaerens</name>
    <dbReference type="NCBI Taxonomy" id="2527974"/>
    <lineage>
        <taxon>Bacteria</taxon>
        <taxon>Pseudomonadati</taxon>
        <taxon>Planctomycetota</taxon>
        <taxon>Planctomycetia</taxon>
        <taxon>Isosphaerales</taxon>
        <taxon>Isosphaeraceae</taxon>
        <taxon>Tautonia</taxon>
    </lineage>
</organism>
<dbReference type="FunFam" id="3.40.50.720:FF:000084">
    <property type="entry name" value="Short-chain dehydrogenase reductase"/>
    <property type="match status" value="1"/>
</dbReference>
<dbReference type="EC" id="1.1.1.-" evidence="3"/>
<dbReference type="EMBL" id="CP036426">
    <property type="protein sequence ID" value="QDV34501.1"/>
    <property type="molecule type" value="Genomic_DNA"/>
</dbReference>
<evidence type="ECO:0000313" key="3">
    <source>
        <dbReference type="EMBL" id="QDV34501.1"/>
    </source>
</evidence>
<dbReference type="PRINTS" id="PR00081">
    <property type="entry name" value="GDHRDH"/>
</dbReference>
<dbReference type="KEGG" id="tpla:ElP_23900"/>
<keyword evidence="2 3" id="KW-0560">Oxidoreductase</keyword>
<reference evidence="3 4" key="1">
    <citation type="submission" date="2019-02" db="EMBL/GenBank/DDBJ databases">
        <title>Deep-cultivation of Planctomycetes and their phenomic and genomic characterization uncovers novel biology.</title>
        <authorList>
            <person name="Wiegand S."/>
            <person name="Jogler M."/>
            <person name="Boedeker C."/>
            <person name="Pinto D."/>
            <person name="Vollmers J."/>
            <person name="Rivas-Marin E."/>
            <person name="Kohn T."/>
            <person name="Peeters S.H."/>
            <person name="Heuer A."/>
            <person name="Rast P."/>
            <person name="Oberbeckmann S."/>
            <person name="Bunk B."/>
            <person name="Jeske O."/>
            <person name="Meyerdierks A."/>
            <person name="Storesund J.E."/>
            <person name="Kallscheuer N."/>
            <person name="Luecker S."/>
            <person name="Lage O.M."/>
            <person name="Pohl T."/>
            <person name="Merkel B.J."/>
            <person name="Hornburger P."/>
            <person name="Mueller R.-W."/>
            <person name="Bruemmer F."/>
            <person name="Labrenz M."/>
            <person name="Spormann A.M."/>
            <person name="Op den Camp H."/>
            <person name="Overmann J."/>
            <person name="Amann R."/>
            <person name="Jetten M.S.M."/>
            <person name="Mascher T."/>
            <person name="Medema M.H."/>
            <person name="Devos D.P."/>
            <person name="Kaster A.-K."/>
            <person name="Ovreas L."/>
            <person name="Rohde M."/>
            <person name="Galperin M.Y."/>
            <person name="Jogler C."/>
        </authorList>
    </citation>
    <scope>NUCLEOTIDE SEQUENCE [LARGE SCALE GENOMIC DNA]</scope>
    <source>
        <strain evidence="3 4">ElP</strain>
    </source>
</reference>
<sequence>MADTLDFSGKVALVTGAAAGMGLATARAFAEAGAAVVLADYKEDAVKAAAAELVAAGHKAIGVRCDVADDDQVAAMVDRTVLEFGRLDAAFNNAGVMARIAPTAESTREEWDRVIGVNLRGVWSCMKHELRQMERQKSGAIVNNASVGALTGNPGIGSYIASKHGVVGLTRTAALEYVTHGIRVNAVNPGLIDTQVARDVVAGSEEAYGEIAKGVPIGRAGRPEEIASAVLWLCSPGASYVVGHALTVDGGMTVV</sequence>
<dbReference type="SUPFAM" id="SSF51735">
    <property type="entry name" value="NAD(P)-binding Rossmann-fold domains"/>
    <property type="match status" value="1"/>
</dbReference>
<dbReference type="RefSeq" id="WP_145269431.1">
    <property type="nucleotide sequence ID" value="NZ_CP036426.1"/>
</dbReference>
<dbReference type="Gene3D" id="3.40.50.720">
    <property type="entry name" value="NAD(P)-binding Rossmann-like Domain"/>
    <property type="match status" value="1"/>
</dbReference>
<gene>
    <name evidence="3" type="primary">linC_1</name>
    <name evidence="3" type="ORF">ElP_23900</name>
</gene>